<evidence type="ECO:0000313" key="4">
    <source>
        <dbReference type="Proteomes" id="UP001157961"/>
    </source>
</evidence>
<protein>
    <submittedName>
        <fullName evidence="3">Signal transducer regulating beta-lactamase production, contains metallopeptidase domain</fullName>
    </submittedName>
</protein>
<organism evidence="3 4">
    <name type="scientific">Shimia sagamensis</name>
    <dbReference type="NCBI Taxonomy" id="1566352"/>
    <lineage>
        <taxon>Bacteria</taxon>
        <taxon>Pseudomonadati</taxon>
        <taxon>Pseudomonadota</taxon>
        <taxon>Alphaproteobacteria</taxon>
        <taxon>Rhodobacterales</taxon>
        <taxon>Roseobacteraceae</taxon>
    </lineage>
</organism>
<name>A0ABY1NKS8_9RHOB</name>
<keyword evidence="1" id="KW-0472">Membrane</keyword>
<evidence type="ECO:0000313" key="3">
    <source>
        <dbReference type="EMBL" id="SMP12188.1"/>
    </source>
</evidence>
<reference evidence="3 4" key="1">
    <citation type="submission" date="2017-05" db="EMBL/GenBank/DDBJ databases">
        <authorList>
            <person name="Varghese N."/>
            <person name="Submissions S."/>
        </authorList>
    </citation>
    <scope>NUCLEOTIDE SEQUENCE [LARGE SCALE GENOMIC DNA]</scope>
    <source>
        <strain evidence="3 4">DSM 29734</strain>
    </source>
</reference>
<keyword evidence="4" id="KW-1185">Reference proteome</keyword>
<dbReference type="PANTHER" id="PTHR34978">
    <property type="entry name" value="POSSIBLE SENSOR-TRANSDUCER PROTEIN BLAR"/>
    <property type="match status" value="1"/>
</dbReference>
<feature type="transmembrane region" description="Helical" evidence="1">
    <location>
        <begin position="46"/>
        <end position="65"/>
    </location>
</feature>
<dbReference type="Pfam" id="PF05569">
    <property type="entry name" value="Peptidase_M56"/>
    <property type="match status" value="1"/>
</dbReference>
<accession>A0ABY1NKS8</accession>
<dbReference type="RefSeq" id="WP_283425073.1">
    <property type="nucleotide sequence ID" value="NZ_FXTY01000002.1"/>
</dbReference>
<dbReference type="InterPro" id="IPR052173">
    <property type="entry name" value="Beta-lactam_resp_regulator"/>
</dbReference>
<feature type="transmembrane region" description="Helical" evidence="1">
    <location>
        <begin position="12"/>
        <end position="34"/>
    </location>
</feature>
<feature type="transmembrane region" description="Helical" evidence="1">
    <location>
        <begin position="115"/>
        <end position="137"/>
    </location>
</feature>
<dbReference type="EMBL" id="FXTY01000002">
    <property type="protein sequence ID" value="SMP12188.1"/>
    <property type="molecule type" value="Genomic_DNA"/>
</dbReference>
<sequence>MTVDQIVGGAIWVQLLILLAACVFAFFEGLFVLSGGRRSFSTRRRLGMAAIACLALVPLVTPYLITTTYAASVNATDVVVSQVLSGNIALSAQEMSALLAMKAQWLDQMSTGGSVFAQVLIATFAVGFVVRAIYLAINIGRIRRAITAGRVVQRTKWVSVVVSPAVEVPFSTRGLFRYYVVLPVSLYRDASGVQMALGHEMQHIRQGDVDAEVLLSLISPLAVLNPGFWFLSSRLRKLGELACDRAYLARKGFDAHGYALRLLEIARFSQAQAKAQPAAFGVPLVGRKVPFLSRRSMLKDRIVEIARDQDEPAKEALILGAGMSVLMAGVVLLGAVSLTEPEDWSHERIMLSTVANLDRLNELNTLAQRSW</sequence>
<proteinExistence type="predicted"/>
<keyword evidence="1" id="KW-1133">Transmembrane helix</keyword>
<dbReference type="InterPro" id="IPR008756">
    <property type="entry name" value="Peptidase_M56"/>
</dbReference>
<dbReference type="PANTHER" id="PTHR34978:SF3">
    <property type="entry name" value="SLR0241 PROTEIN"/>
    <property type="match status" value="1"/>
</dbReference>
<evidence type="ECO:0000256" key="1">
    <source>
        <dbReference type="SAM" id="Phobius"/>
    </source>
</evidence>
<feature type="domain" description="Peptidase M56" evidence="2">
    <location>
        <begin position="72"/>
        <end position="271"/>
    </location>
</feature>
<evidence type="ECO:0000259" key="2">
    <source>
        <dbReference type="Pfam" id="PF05569"/>
    </source>
</evidence>
<comment type="caution">
    <text evidence="3">The sequence shown here is derived from an EMBL/GenBank/DDBJ whole genome shotgun (WGS) entry which is preliminary data.</text>
</comment>
<dbReference type="Proteomes" id="UP001157961">
    <property type="component" value="Unassembled WGS sequence"/>
</dbReference>
<gene>
    <name evidence="3" type="ORF">SAMN06265373_102324</name>
</gene>
<feature type="transmembrane region" description="Helical" evidence="1">
    <location>
        <begin position="316"/>
        <end position="338"/>
    </location>
</feature>
<dbReference type="CDD" id="cd07341">
    <property type="entry name" value="M56_BlaR1_MecR1_like"/>
    <property type="match status" value="1"/>
</dbReference>
<keyword evidence="1" id="KW-0812">Transmembrane</keyword>